<name>A0A9P7ZM00_9HYPO</name>
<keyword evidence="4" id="KW-1185">Reference proteome</keyword>
<dbReference type="InterPro" id="IPR032466">
    <property type="entry name" value="Metal_Hydrolase"/>
</dbReference>
<protein>
    <submittedName>
        <fullName evidence="3">Amidohydrolase family-domain-containing protein</fullName>
    </submittedName>
</protein>
<feature type="signal peptide" evidence="1">
    <location>
        <begin position="1"/>
        <end position="22"/>
    </location>
</feature>
<dbReference type="Gene3D" id="3.10.310.70">
    <property type="match status" value="1"/>
</dbReference>
<dbReference type="PANTHER" id="PTHR22642">
    <property type="entry name" value="IMIDAZOLONEPROPIONASE"/>
    <property type="match status" value="1"/>
</dbReference>
<reference evidence="3" key="1">
    <citation type="journal article" date="2021" name="IMA Fungus">
        <title>Genomic characterization of three marine fungi, including Emericellopsis atlantica sp. nov. with signatures of a generalist lifestyle and marine biomass degradation.</title>
        <authorList>
            <person name="Hagestad O.C."/>
            <person name="Hou L."/>
            <person name="Andersen J.H."/>
            <person name="Hansen E.H."/>
            <person name="Altermark B."/>
            <person name="Li C."/>
            <person name="Kuhnert E."/>
            <person name="Cox R.J."/>
            <person name="Crous P.W."/>
            <person name="Spatafora J.W."/>
            <person name="Lail K."/>
            <person name="Amirebrahimi M."/>
            <person name="Lipzen A."/>
            <person name="Pangilinan J."/>
            <person name="Andreopoulos W."/>
            <person name="Hayes R.D."/>
            <person name="Ng V."/>
            <person name="Grigoriev I.V."/>
            <person name="Jackson S.A."/>
            <person name="Sutton T.D.S."/>
            <person name="Dobson A.D.W."/>
            <person name="Rama T."/>
        </authorList>
    </citation>
    <scope>NUCLEOTIDE SEQUENCE</scope>
    <source>
        <strain evidence="3">TS7</strain>
    </source>
</reference>
<dbReference type="OrthoDB" id="3501663at2759"/>
<dbReference type="Gene3D" id="3.20.20.140">
    <property type="entry name" value="Metal-dependent hydrolases"/>
    <property type="match status" value="1"/>
</dbReference>
<dbReference type="SUPFAM" id="SSF51556">
    <property type="entry name" value="Metallo-dependent hydrolases"/>
    <property type="match status" value="1"/>
</dbReference>
<dbReference type="RefSeq" id="XP_046118512.1">
    <property type="nucleotide sequence ID" value="XM_046267150.1"/>
</dbReference>
<evidence type="ECO:0000259" key="2">
    <source>
        <dbReference type="Pfam" id="PF07969"/>
    </source>
</evidence>
<dbReference type="Gene3D" id="2.30.40.10">
    <property type="entry name" value="Urease, subunit C, domain 1"/>
    <property type="match status" value="1"/>
</dbReference>
<dbReference type="InterPro" id="IPR033932">
    <property type="entry name" value="YtcJ-like"/>
</dbReference>
<dbReference type="InterPro" id="IPR013108">
    <property type="entry name" value="Amidohydro_3"/>
</dbReference>
<feature type="domain" description="Amidohydrolase 3" evidence="2">
    <location>
        <begin position="103"/>
        <end position="598"/>
    </location>
</feature>
<dbReference type="GO" id="GO:0016810">
    <property type="term" value="F:hydrolase activity, acting on carbon-nitrogen (but not peptide) bonds"/>
    <property type="evidence" value="ECO:0007669"/>
    <property type="project" value="InterPro"/>
</dbReference>
<dbReference type="CDD" id="cd01300">
    <property type="entry name" value="YtcJ_like"/>
    <property type="match status" value="1"/>
</dbReference>
<dbReference type="EMBL" id="MU251253">
    <property type="protein sequence ID" value="KAG9254588.1"/>
    <property type="molecule type" value="Genomic_DNA"/>
</dbReference>
<dbReference type="SUPFAM" id="SSF51338">
    <property type="entry name" value="Composite domain of metallo-dependent hydrolases"/>
    <property type="match status" value="1"/>
</dbReference>
<dbReference type="InterPro" id="IPR011059">
    <property type="entry name" value="Metal-dep_hydrolase_composite"/>
</dbReference>
<dbReference type="PANTHER" id="PTHR22642:SF2">
    <property type="entry name" value="PROTEIN LONG AFTER FAR-RED 3"/>
    <property type="match status" value="1"/>
</dbReference>
<dbReference type="GeneID" id="70298053"/>
<dbReference type="Proteomes" id="UP000887229">
    <property type="component" value="Unassembled WGS sequence"/>
</dbReference>
<dbReference type="Pfam" id="PF07969">
    <property type="entry name" value="Amidohydro_3"/>
    <property type="match status" value="1"/>
</dbReference>
<dbReference type="AlphaFoldDB" id="A0A9P7ZM00"/>
<dbReference type="PROSITE" id="PS51257">
    <property type="entry name" value="PROKAR_LIPOPROTEIN"/>
    <property type="match status" value="1"/>
</dbReference>
<keyword evidence="1" id="KW-0732">Signal</keyword>
<accession>A0A9P7ZM00</accession>
<organism evidence="3 4">
    <name type="scientific">Emericellopsis atlantica</name>
    <dbReference type="NCBI Taxonomy" id="2614577"/>
    <lineage>
        <taxon>Eukaryota</taxon>
        <taxon>Fungi</taxon>
        <taxon>Dikarya</taxon>
        <taxon>Ascomycota</taxon>
        <taxon>Pezizomycotina</taxon>
        <taxon>Sordariomycetes</taxon>
        <taxon>Hypocreomycetidae</taxon>
        <taxon>Hypocreales</taxon>
        <taxon>Bionectriaceae</taxon>
        <taxon>Emericellopsis</taxon>
    </lineage>
</organism>
<proteinExistence type="predicted"/>
<evidence type="ECO:0000256" key="1">
    <source>
        <dbReference type="SAM" id="SignalP"/>
    </source>
</evidence>
<comment type="caution">
    <text evidence="3">The sequence shown here is derived from an EMBL/GenBank/DDBJ whole genome shotgun (WGS) entry which is preliminary data.</text>
</comment>
<feature type="chain" id="PRO_5040410543" evidence="1">
    <location>
        <begin position="23"/>
        <end position="621"/>
    </location>
</feature>
<sequence length="621" mass="69011">MIFLRWGWAASVLALTACQTYAQEAGTEDAVYAYDNVLPHIEYPWEAQESTGQAAQPHCYRKVYTLDPDLGEAECFTVDPYTGIFLDVGSQGARFDHIQKVNAVAVPGLWDGHGHLAQYGEFLHTVDLFDVDSPQDLRDRVKKYVREHGSKIGTAEKWIRGVGWDQGVIGRMPTADDFEQDPELQGLYIMLDRSDVHCALVSNAVLNLLPPDLPDEIEGGLIVTDPGRGVFCDKAMDIITPLRPKPTRTDLVAEVKTAIQSLHKVGIVGMHDAGARPNTIQLYEELASSDPDWTLKVYAMIECVERNTFCAEQVPQFTRPDGKLSVRSVKLFADGALGSWGSAMLEPYTDSPNTNGSLLLSPEDLRDVALQWAQAGYQVNIHAIGDYANRLAIDALENALRHTCPDTETTAQLRECQMSLKRHRIEHAQIIHPDDQVRMRNLGIIPSLQPSHAVADAPIAEERLGKERYEKYGYRHGSLRANLPIIGSDFPVTPPSPLRDILAAASYNRDHNDADGERPFKREAVTQMQALAGITVHPATGSFLEHKAGRIRPGNWGDWVVIDKNAFNQELIDDPDAVMDQFDDRHILETWVNGKMVYQRPNAEAVVQEDRKAPEASVSGV</sequence>
<evidence type="ECO:0000313" key="3">
    <source>
        <dbReference type="EMBL" id="KAG9254588.1"/>
    </source>
</evidence>
<gene>
    <name evidence="3" type="ORF">F5Z01DRAFT_80647</name>
</gene>
<evidence type="ECO:0000313" key="4">
    <source>
        <dbReference type="Proteomes" id="UP000887229"/>
    </source>
</evidence>